<accession>A0A1X0DFI5</accession>
<dbReference type="STRING" id="53376.BST25_17425"/>
<gene>
    <name evidence="1" type="ORF">BST25_17425</name>
</gene>
<organism evidence="1 2">
    <name type="scientific">Mycobacterium heidelbergense</name>
    <dbReference type="NCBI Taxonomy" id="53376"/>
    <lineage>
        <taxon>Bacteria</taxon>
        <taxon>Bacillati</taxon>
        <taxon>Actinomycetota</taxon>
        <taxon>Actinomycetes</taxon>
        <taxon>Mycobacteriales</taxon>
        <taxon>Mycobacteriaceae</taxon>
        <taxon>Mycobacterium</taxon>
        <taxon>Mycobacterium simiae complex</taxon>
    </lineage>
</organism>
<reference evidence="1 2" key="1">
    <citation type="submission" date="2017-02" db="EMBL/GenBank/DDBJ databases">
        <title>The new phylogeny of genus Mycobacterium.</title>
        <authorList>
            <person name="Tortoli E."/>
            <person name="Trovato A."/>
            <person name="Cirillo D.M."/>
        </authorList>
    </citation>
    <scope>NUCLEOTIDE SEQUENCE [LARGE SCALE GENOMIC DNA]</scope>
    <source>
        <strain evidence="1 2">DSM 44471</strain>
    </source>
</reference>
<keyword evidence="2" id="KW-1185">Reference proteome</keyword>
<sequence>MRFMNATASAALVAAGVIGGVGAAPSAWAYDASLNGTYTATWVGDWARTNDVYHQEPVVRETWKITTSCQTAEDCTGQVVSDQGWTAPINMHDGSTWFVSRDIPNWTTCPDGTSYTGHEVIHFYPADPETGEKVVGSSVLAGREHTTGKPGACGTNLPLYIDQPFRLDKIG</sequence>
<comment type="caution">
    <text evidence="1">The sequence shown here is derived from an EMBL/GenBank/DDBJ whole genome shotgun (WGS) entry which is preliminary data.</text>
</comment>
<evidence type="ECO:0000313" key="1">
    <source>
        <dbReference type="EMBL" id="ORA71153.1"/>
    </source>
</evidence>
<dbReference type="Proteomes" id="UP000192566">
    <property type="component" value="Unassembled WGS sequence"/>
</dbReference>
<protein>
    <submittedName>
        <fullName evidence="1">Uncharacterized protein</fullName>
    </submittedName>
</protein>
<dbReference type="AlphaFoldDB" id="A0A1X0DFI5"/>
<name>A0A1X0DFI5_MYCHE</name>
<dbReference type="RefSeq" id="WP_083075633.1">
    <property type="nucleotide sequence ID" value="NZ_AP022615.1"/>
</dbReference>
<dbReference type="EMBL" id="MVHR01000028">
    <property type="protein sequence ID" value="ORA71153.1"/>
    <property type="molecule type" value="Genomic_DNA"/>
</dbReference>
<evidence type="ECO:0000313" key="2">
    <source>
        <dbReference type="Proteomes" id="UP000192566"/>
    </source>
</evidence>
<proteinExistence type="predicted"/>